<accession>A0A195D5B2</accession>
<dbReference type="EMBL" id="KQ976818">
    <property type="protein sequence ID" value="KYN08090.1"/>
    <property type="molecule type" value="Genomic_DNA"/>
</dbReference>
<organism evidence="1 2">
    <name type="scientific">Cyphomyrmex costatus</name>
    <dbReference type="NCBI Taxonomy" id="456900"/>
    <lineage>
        <taxon>Eukaryota</taxon>
        <taxon>Metazoa</taxon>
        <taxon>Ecdysozoa</taxon>
        <taxon>Arthropoda</taxon>
        <taxon>Hexapoda</taxon>
        <taxon>Insecta</taxon>
        <taxon>Pterygota</taxon>
        <taxon>Neoptera</taxon>
        <taxon>Endopterygota</taxon>
        <taxon>Hymenoptera</taxon>
        <taxon>Apocrita</taxon>
        <taxon>Aculeata</taxon>
        <taxon>Formicoidea</taxon>
        <taxon>Formicidae</taxon>
        <taxon>Myrmicinae</taxon>
        <taxon>Cyphomyrmex</taxon>
    </lineage>
</organism>
<name>A0A195D5B2_9HYME</name>
<keyword evidence="2" id="KW-1185">Reference proteome</keyword>
<dbReference type="AlphaFoldDB" id="A0A195D5B2"/>
<reference evidence="1 2" key="1">
    <citation type="submission" date="2016-03" db="EMBL/GenBank/DDBJ databases">
        <title>Cyphomyrmex costatus WGS genome.</title>
        <authorList>
            <person name="Nygaard S."/>
            <person name="Hu H."/>
            <person name="Boomsma J."/>
            <person name="Zhang G."/>
        </authorList>
    </citation>
    <scope>NUCLEOTIDE SEQUENCE [LARGE SCALE GENOMIC DNA]</scope>
    <source>
        <strain evidence="1">MS0001</strain>
        <tissue evidence="1">Whole body</tissue>
    </source>
</reference>
<protein>
    <submittedName>
        <fullName evidence="1">Uncharacterized protein</fullName>
    </submittedName>
</protein>
<proteinExistence type="predicted"/>
<gene>
    <name evidence="1" type="ORF">ALC62_00935</name>
</gene>
<dbReference type="Proteomes" id="UP000078542">
    <property type="component" value="Unassembled WGS sequence"/>
</dbReference>
<evidence type="ECO:0000313" key="1">
    <source>
        <dbReference type="EMBL" id="KYN08090.1"/>
    </source>
</evidence>
<evidence type="ECO:0000313" key="2">
    <source>
        <dbReference type="Proteomes" id="UP000078542"/>
    </source>
</evidence>
<sequence length="67" mass="7853">MHTYIRESRSQWHRTRIDTKFIEASSRSNGRTRAYLSNGRRNSDESCVMTRYETREVSAAPFDVAPI</sequence>